<dbReference type="InterPro" id="IPR019734">
    <property type="entry name" value="TPR_rpt"/>
</dbReference>
<evidence type="ECO:0000313" key="3">
    <source>
        <dbReference type="EMBL" id="SHL89995.1"/>
    </source>
</evidence>
<dbReference type="InterPro" id="IPR011990">
    <property type="entry name" value="TPR-like_helical_dom_sf"/>
</dbReference>
<dbReference type="Pfam" id="PF13181">
    <property type="entry name" value="TPR_8"/>
    <property type="match status" value="1"/>
</dbReference>
<keyword evidence="2" id="KW-0732">Signal</keyword>
<keyword evidence="4" id="KW-1185">Reference proteome</keyword>
<dbReference type="AlphaFoldDB" id="A0A1M7EDX6"/>
<keyword evidence="1" id="KW-0802">TPR repeat</keyword>
<dbReference type="OrthoDB" id="1149028at2"/>
<protein>
    <submittedName>
        <fullName evidence="3">Tetratricopeptide repeat-containing protein</fullName>
    </submittedName>
</protein>
<reference evidence="4" key="1">
    <citation type="submission" date="2016-11" db="EMBL/GenBank/DDBJ databases">
        <authorList>
            <person name="Varghese N."/>
            <person name="Submissions S."/>
        </authorList>
    </citation>
    <scope>NUCLEOTIDE SEQUENCE [LARGE SCALE GENOMIC DNA]</scope>
    <source>
        <strain evidence="4">DSM 1811</strain>
    </source>
</reference>
<feature type="signal peptide" evidence="2">
    <location>
        <begin position="1"/>
        <end position="20"/>
    </location>
</feature>
<evidence type="ECO:0000256" key="1">
    <source>
        <dbReference type="PROSITE-ProRule" id="PRU00339"/>
    </source>
</evidence>
<dbReference type="STRING" id="29534.SAMN05444366_1973"/>
<feature type="repeat" description="TPR" evidence="1">
    <location>
        <begin position="231"/>
        <end position="264"/>
    </location>
</feature>
<dbReference type="Proteomes" id="UP000184121">
    <property type="component" value="Unassembled WGS sequence"/>
</dbReference>
<dbReference type="SMART" id="SM00028">
    <property type="entry name" value="TPR"/>
    <property type="match status" value="2"/>
</dbReference>
<dbReference type="Gene3D" id="1.25.40.10">
    <property type="entry name" value="Tetratricopeptide repeat domain"/>
    <property type="match status" value="1"/>
</dbReference>
<name>A0A1M7EDX6_9FLAO</name>
<accession>A0A1M7EDX6</accession>
<feature type="chain" id="PRO_5012364676" evidence="2">
    <location>
        <begin position="21"/>
        <end position="354"/>
    </location>
</feature>
<organism evidence="3 4">
    <name type="scientific">Flavobacterium saccharophilum</name>
    <dbReference type="NCBI Taxonomy" id="29534"/>
    <lineage>
        <taxon>Bacteria</taxon>
        <taxon>Pseudomonadati</taxon>
        <taxon>Bacteroidota</taxon>
        <taxon>Flavobacteriia</taxon>
        <taxon>Flavobacteriales</taxon>
        <taxon>Flavobacteriaceae</taxon>
        <taxon>Flavobacterium</taxon>
    </lineage>
</organism>
<evidence type="ECO:0000256" key="2">
    <source>
        <dbReference type="SAM" id="SignalP"/>
    </source>
</evidence>
<proteinExistence type="predicted"/>
<dbReference type="PROSITE" id="PS50005">
    <property type="entry name" value="TPR"/>
    <property type="match status" value="1"/>
</dbReference>
<dbReference type="EMBL" id="FRBY01000002">
    <property type="protein sequence ID" value="SHL89995.1"/>
    <property type="molecule type" value="Genomic_DNA"/>
</dbReference>
<sequence>MKKNLQILSFFLLINIGAFAQQDQIKEAQSLYDKGKSQEALAILNKTEYLILNAADEAKSDFYFLKGNVLKDLAVKNIDAANNFTLASQAYQDVFLYENESGKFKFTIKANAALKEMKSSLVNGAMADFNSGKFKESAEKSYKVYLFDKKDTLNLCNAASSSLNAKDFDTAIKYYEHLKKINYSGKGVLYYATNKKTKEEDVFVSPKARESAIQQGFYEKPRTESVPSKKIEINGNLAYAYLEKKEYAKSENIYNYVLELDPNNVDAYINMAYLKLEEKKDLANEIAALGTSAAEMQKYDKLNAKKDDIARSAIPFLKKALTLEPKNTDATKSLLGIYRSLDMTNEYNALKGSM</sequence>
<evidence type="ECO:0000313" key="4">
    <source>
        <dbReference type="Proteomes" id="UP000184121"/>
    </source>
</evidence>
<gene>
    <name evidence="3" type="ORF">SAMN05444366_1973</name>
</gene>
<dbReference type="RefSeq" id="WP_072971467.1">
    <property type="nucleotide sequence ID" value="NZ_FRBY01000002.1"/>
</dbReference>
<dbReference type="SUPFAM" id="SSF48452">
    <property type="entry name" value="TPR-like"/>
    <property type="match status" value="2"/>
</dbReference>